<protein>
    <submittedName>
        <fullName evidence="1">Uncharacterized protein</fullName>
    </submittedName>
</protein>
<evidence type="ECO:0000313" key="1">
    <source>
        <dbReference type="EMBL" id="SNY25731.1"/>
    </source>
</evidence>
<accession>A0A285GTU4</accession>
<name>A0A285GTU4_9ACTN</name>
<reference evidence="1 2" key="1">
    <citation type="submission" date="2017-09" db="EMBL/GenBank/DDBJ databases">
        <authorList>
            <person name="Ehlers B."/>
            <person name="Leendertz F.H."/>
        </authorList>
    </citation>
    <scope>NUCLEOTIDE SEQUENCE [LARGE SCALE GENOMIC DNA]</scope>
    <source>
        <strain evidence="1 2">CGMCC 4.6857</strain>
    </source>
</reference>
<sequence length="70" mass="7544">MQVRAAVSAAFGDLQVILLRELAARLRAGDDQADRSLPVEATTDQLEAAVREAQAGLDKVRRNDPSSENP</sequence>
<dbReference type="Proteomes" id="UP000219612">
    <property type="component" value="Unassembled WGS sequence"/>
</dbReference>
<organism evidence="1 2">
    <name type="scientific">Paractinoplanes atraurantiacus</name>
    <dbReference type="NCBI Taxonomy" id="1036182"/>
    <lineage>
        <taxon>Bacteria</taxon>
        <taxon>Bacillati</taxon>
        <taxon>Actinomycetota</taxon>
        <taxon>Actinomycetes</taxon>
        <taxon>Micromonosporales</taxon>
        <taxon>Micromonosporaceae</taxon>
        <taxon>Paractinoplanes</taxon>
    </lineage>
</organism>
<proteinExistence type="predicted"/>
<dbReference type="AlphaFoldDB" id="A0A285GTU4"/>
<gene>
    <name evidence="1" type="ORF">SAMN05421748_102399</name>
</gene>
<keyword evidence="2" id="KW-1185">Reference proteome</keyword>
<dbReference type="EMBL" id="OBDY01000002">
    <property type="protein sequence ID" value="SNY25731.1"/>
    <property type="molecule type" value="Genomic_DNA"/>
</dbReference>
<evidence type="ECO:0000313" key="2">
    <source>
        <dbReference type="Proteomes" id="UP000219612"/>
    </source>
</evidence>